<dbReference type="Proteomes" id="UP001165190">
    <property type="component" value="Unassembled WGS sequence"/>
</dbReference>
<proteinExistence type="predicted"/>
<dbReference type="Gene3D" id="3.40.50.1820">
    <property type="entry name" value="alpha/beta hydrolase"/>
    <property type="match status" value="1"/>
</dbReference>
<feature type="compositionally biased region" description="Low complexity" evidence="1">
    <location>
        <begin position="20"/>
        <end position="33"/>
    </location>
</feature>
<dbReference type="GO" id="GO:0015996">
    <property type="term" value="P:chlorophyll catabolic process"/>
    <property type="evidence" value="ECO:0007669"/>
    <property type="project" value="TreeGrafter"/>
</dbReference>
<reference evidence="2" key="1">
    <citation type="submission" date="2023-05" db="EMBL/GenBank/DDBJ databases">
        <title>Genome and transcriptome analyses reveal genes involved in the formation of fine ridges on petal epidermal cells in Hibiscus trionum.</title>
        <authorList>
            <person name="Koshimizu S."/>
            <person name="Masuda S."/>
            <person name="Ishii T."/>
            <person name="Shirasu K."/>
            <person name="Hoshino A."/>
            <person name="Arita M."/>
        </authorList>
    </citation>
    <scope>NUCLEOTIDE SEQUENCE</scope>
    <source>
        <strain evidence="2">Hamamatsu line</strain>
    </source>
</reference>
<dbReference type="AlphaFoldDB" id="A0A9W7LT10"/>
<dbReference type="InterPro" id="IPR017395">
    <property type="entry name" value="Chlorophyllase-like"/>
</dbReference>
<gene>
    <name evidence="2" type="ORF">HRI_001279200</name>
</gene>
<comment type="caution">
    <text evidence="2">The sequence shown here is derived from an EMBL/GenBank/DDBJ whole genome shotgun (WGS) entry which is preliminary data.</text>
</comment>
<keyword evidence="3" id="KW-1185">Reference proteome</keyword>
<feature type="region of interest" description="Disordered" evidence="1">
    <location>
        <begin position="1"/>
        <end position="39"/>
    </location>
</feature>
<organism evidence="2 3">
    <name type="scientific">Hibiscus trionum</name>
    <name type="common">Flower of an hour</name>
    <dbReference type="NCBI Taxonomy" id="183268"/>
    <lineage>
        <taxon>Eukaryota</taxon>
        <taxon>Viridiplantae</taxon>
        <taxon>Streptophyta</taxon>
        <taxon>Embryophyta</taxon>
        <taxon>Tracheophyta</taxon>
        <taxon>Spermatophyta</taxon>
        <taxon>Magnoliopsida</taxon>
        <taxon>eudicotyledons</taxon>
        <taxon>Gunneridae</taxon>
        <taxon>Pentapetalae</taxon>
        <taxon>rosids</taxon>
        <taxon>malvids</taxon>
        <taxon>Malvales</taxon>
        <taxon>Malvaceae</taxon>
        <taxon>Malvoideae</taxon>
        <taxon>Hibiscus</taxon>
    </lineage>
</organism>
<evidence type="ECO:0000256" key="1">
    <source>
        <dbReference type="SAM" id="MobiDB-lite"/>
    </source>
</evidence>
<dbReference type="GO" id="GO:0047746">
    <property type="term" value="F:chlorophyllase activity"/>
    <property type="evidence" value="ECO:0007669"/>
    <property type="project" value="TreeGrafter"/>
</dbReference>
<dbReference type="EMBL" id="BSYR01000012">
    <property type="protein sequence ID" value="GMI76099.1"/>
    <property type="molecule type" value="Genomic_DNA"/>
</dbReference>
<evidence type="ECO:0000313" key="2">
    <source>
        <dbReference type="EMBL" id="GMI76099.1"/>
    </source>
</evidence>
<dbReference type="SUPFAM" id="SSF53474">
    <property type="entry name" value="alpha/beta-Hydrolases"/>
    <property type="match status" value="1"/>
</dbReference>
<dbReference type="InterPro" id="IPR029058">
    <property type="entry name" value="AB_hydrolase_fold"/>
</dbReference>
<protein>
    <submittedName>
        <fullName evidence="2">Chlorophyllase 1, CORONATINE-INDUCED PROTEIN 1</fullName>
    </submittedName>
</protein>
<evidence type="ECO:0000313" key="3">
    <source>
        <dbReference type="Proteomes" id="UP001165190"/>
    </source>
</evidence>
<accession>A0A9W7LT10</accession>
<dbReference type="PANTHER" id="PTHR33428:SF10">
    <property type="entry name" value="CHLOROPHYLLASE-1"/>
    <property type="match status" value="1"/>
</dbReference>
<dbReference type="PANTHER" id="PTHR33428">
    <property type="entry name" value="CHLOROPHYLLASE-2, CHLOROPLASTIC"/>
    <property type="match status" value="1"/>
</dbReference>
<sequence>MAQLSETKPAVPVFLPGKYKPTSKSVDSSSSSQSPPPKPLLIFTPSEKGTYPVILFFPGFYLRNYFYTHLFRHISSHGFIIVSPQLYTTVPPTGMGEVESAAKVADWLQSGLQSLLPENVEANLENLALSGHSRGGKTAFALALGYGDPTQSFSALVGIDPVAGNRFGATTPQILTYEPNSFNLSIPVTVIGTGLGAESKGITMPCACAPKKFNHEEFFNECKLPRAHFNAKDYGHMDVLDDDPSGFIGRLADSMCVNGKGPRDPMRRCVAFLNYYYFQEKVDFDTIVNEPSVAPVVLDQVQFDTTNAINLKY</sequence>
<name>A0A9W7LT10_HIBTR</name>
<dbReference type="OrthoDB" id="2093222at2759"/>
<dbReference type="Pfam" id="PF07224">
    <property type="entry name" value="Chlorophyllase"/>
    <property type="match status" value="1"/>
</dbReference>